<comment type="cofactor">
    <cofactor evidence="1">
        <name>FMN</name>
        <dbReference type="ChEBI" id="CHEBI:58210"/>
    </cofactor>
</comment>
<dbReference type="STRING" id="670307.HYPDE_33013"/>
<dbReference type="HOGENOM" id="CLU_051402_2_1_5"/>
<keyword evidence="3" id="KW-0288">FMN</keyword>
<dbReference type="InterPro" id="IPR005025">
    <property type="entry name" value="FMN_Rdtase-like_dom"/>
</dbReference>
<feature type="domain" description="Flavodoxin-like" evidence="4">
    <location>
        <begin position="4"/>
        <end position="153"/>
    </location>
</feature>
<accession>N0BDR8</accession>
<dbReference type="Gene3D" id="3.40.50.360">
    <property type="match status" value="1"/>
</dbReference>
<dbReference type="PANTHER" id="PTHR30546:SF23">
    <property type="entry name" value="FLAVOPROTEIN-LIKE PROTEIN YCP4-RELATED"/>
    <property type="match status" value="1"/>
</dbReference>
<dbReference type="InterPro" id="IPR029039">
    <property type="entry name" value="Flavoprotein-like_sf"/>
</dbReference>
<evidence type="ECO:0000259" key="4">
    <source>
        <dbReference type="PROSITE" id="PS50902"/>
    </source>
</evidence>
<gene>
    <name evidence="5" type="ORF">HYPDE_33013</name>
</gene>
<name>N0BDR8_9HYPH</name>
<evidence type="ECO:0000313" key="6">
    <source>
        <dbReference type="Proteomes" id="UP000005952"/>
    </source>
</evidence>
<proteinExistence type="predicted"/>
<evidence type="ECO:0000256" key="2">
    <source>
        <dbReference type="ARBA" id="ARBA00022630"/>
    </source>
</evidence>
<dbReference type="InterPro" id="IPR001226">
    <property type="entry name" value="Flavodoxin_CS"/>
</dbReference>
<dbReference type="GO" id="GO:0003955">
    <property type="term" value="F:NAD(P)H dehydrogenase (quinone) activity"/>
    <property type="evidence" value="ECO:0007669"/>
    <property type="project" value="TreeGrafter"/>
</dbReference>
<dbReference type="GO" id="GO:0016020">
    <property type="term" value="C:membrane"/>
    <property type="evidence" value="ECO:0007669"/>
    <property type="project" value="TreeGrafter"/>
</dbReference>
<dbReference type="InterPro" id="IPR008254">
    <property type="entry name" value="Flavodoxin/NO_synth"/>
</dbReference>
<dbReference type="GO" id="GO:0009055">
    <property type="term" value="F:electron transfer activity"/>
    <property type="evidence" value="ECO:0007669"/>
    <property type="project" value="InterPro"/>
</dbReference>
<dbReference type="OrthoDB" id="9801479at2"/>
<dbReference type="EMBL" id="CP005587">
    <property type="protein sequence ID" value="AGK58275.1"/>
    <property type="molecule type" value="Genomic_DNA"/>
</dbReference>
<dbReference type="PROSITE" id="PS50902">
    <property type="entry name" value="FLAVODOXIN_LIKE"/>
    <property type="match status" value="1"/>
</dbReference>
<keyword evidence="6" id="KW-1185">Reference proteome</keyword>
<dbReference type="PROSITE" id="PS00201">
    <property type="entry name" value="FLAVODOXIN"/>
    <property type="match status" value="1"/>
</dbReference>
<dbReference type="Pfam" id="PF03358">
    <property type="entry name" value="FMN_red"/>
    <property type="match status" value="1"/>
</dbReference>
<dbReference type="RefSeq" id="WP_015598301.1">
    <property type="nucleotide sequence ID" value="NC_021172.1"/>
</dbReference>
<evidence type="ECO:0000313" key="5">
    <source>
        <dbReference type="EMBL" id="AGK58275.1"/>
    </source>
</evidence>
<protein>
    <submittedName>
        <fullName evidence="5">Flavodoxin/nitric oxide synthase</fullName>
    </submittedName>
</protein>
<keyword evidence="2" id="KW-0285">Flavoprotein</keyword>
<evidence type="ECO:0000256" key="3">
    <source>
        <dbReference type="ARBA" id="ARBA00022643"/>
    </source>
</evidence>
<dbReference type="GO" id="GO:0010181">
    <property type="term" value="F:FMN binding"/>
    <property type="evidence" value="ECO:0007669"/>
    <property type="project" value="InterPro"/>
</dbReference>
<sequence>MTNIAVVYHSGYGHTAVVAEHVTKGAGGVLGTAARLYKADDLATPDAGPWAELAAANAIIFGAPTYMGSASAGMKQFMDASSKAWGEQAWKNKIAAGFTNSASWSGDKLSTLSQLAVFAAQHGMVWIGTGMMPGYNTKAGSPDSINRLGSTLGLMTQANFDEGADVAPPPQDRKTAELFGAHIAEAAARWTKGA</sequence>
<dbReference type="PANTHER" id="PTHR30546">
    <property type="entry name" value="FLAVODOXIN-RELATED PROTEIN WRBA-RELATED"/>
    <property type="match status" value="1"/>
</dbReference>
<dbReference type="SUPFAM" id="SSF52218">
    <property type="entry name" value="Flavoproteins"/>
    <property type="match status" value="1"/>
</dbReference>
<dbReference type="AlphaFoldDB" id="N0BDR8"/>
<reference evidence="5 6" key="1">
    <citation type="journal article" date="2013" name="Genome Announc.">
        <title>Genome sequences for three denitrifying bacterial strains isolated from a uranium- and nitrate-contaminated subsurface environment.</title>
        <authorList>
            <person name="Venkatramanan R."/>
            <person name="Prakash O."/>
            <person name="Woyke T."/>
            <person name="Chain P."/>
            <person name="Goodwin L.A."/>
            <person name="Watson D."/>
            <person name="Brooks S."/>
            <person name="Kostka J.E."/>
            <person name="Green S.J."/>
        </authorList>
    </citation>
    <scope>NUCLEOTIDE SEQUENCE [LARGE SCALE GENOMIC DNA]</scope>
    <source>
        <strain evidence="5 6">1NES1</strain>
    </source>
</reference>
<organism evidence="5 6">
    <name type="scientific">Hyphomicrobium denitrificans 1NES1</name>
    <dbReference type="NCBI Taxonomy" id="670307"/>
    <lineage>
        <taxon>Bacteria</taxon>
        <taxon>Pseudomonadati</taxon>
        <taxon>Pseudomonadota</taxon>
        <taxon>Alphaproteobacteria</taxon>
        <taxon>Hyphomicrobiales</taxon>
        <taxon>Hyphomicrobiaceae</taxon>
        <taxon>Hyphomicrobium</taxon>
    </lineage>
</organism>
<dbReference type="KEGG" id="hdt:HYPDE_33013"/>
<dbReference type="Proteomes" id="UP000005952">
    <property type="component" value="Chromosome"/>
</dbReference>
<evidence type="ECO:0000256" key="1">
    <source>
        <dbReference type="ARBA" id="ARBA00001917"/>
    </source>
</evidence>
<dbReference type="eggNOG" id="COG0655">
    <property type="taxonomic scope" value="Bacteria"/>
</dbReference>